<dbReference type="GO" id="GO:0004128">
    <property type="term" value="F:cytochrome-b5 reductase activity, acting on NAD(P)H"/>
    <property type="evidence" value="ECO:0007669"/>
    <property type="project" value="TreeGrafter"/>
</dbReference>
<dbReference type="Gene3D" id="3.10.120.10">
    <property type="entry name" value="Cytochrome b5-like heme/steroid binding domain"/>
    <property type="match status" value="1"/>
</dbReference>
<dbReference type="InterPro" id="IPR001433">
    <property type="entry name" value="OxRdtase_FAD/NAD-bd"/>
</dbReference>
<gene>
    <name evidence="8" type="ORF">NMOB1V02_LOCUS8071</name>
</gene>
<dbReference type="Proteomes" id="UP000678499">
    <property type="component" value="Unassembled WGS sequence"/>
</dbReference>
<dbReference type="FunFam" id="3.10.120.10:FF:000001">
    <property type="entry name" value="Cytochrome b5 reductase 4"/>
    <property type="match status" value="1"/>
</dbReference>
<dbReference type="PROSITE" id="PS00191">
    <property type="entry name" value="CYTOCHROME_B5_1"/>
    <property type="match status" value="1"/>
</dbReference>
<dbReference type="OrthoDB" id="260519at2759"/>
<dbReference type="Gene3D" id="2.60.40.790">
    <property type="match status" value="1"/>
</dbReference>
<dbReference type="Pfam" id="PF00970">
    <property type="entry name" value="FAD_binding_6"/>
    <property type="match status" value="1"/>
</dbReference>
<comment type="similarity">
    <text evidence="1">Belongs to the flavoprotein pyridine nucleotide cytochrome reductase family.</text>
</comment>
<reference evidence="8" key="1">
    <citation type="submission" date="2020-11" db="EMBL/GenBank/DDBJ databases">
        <authorList>
            <person name="Tran Van P."/>
        </authorList>
    </citation>
    <scope>NUCLEOTIDE SEQUENCE</scope>
</reference>
<feature type="domain" description="FAD-binding FR-type" evidence="7">
    <location>
        <begin position="298"/>
        <end position="410"/>
    </location>
</feature>
<sequence>MLSWLSNVCCCKASSAVIPMKESDVPEVVKILPIKDAEGNPRNKIALKPGHSLMDWVKLTNSGKNLAGVDKFMNVSHEELAKHASPNDVWVALRGNIYNVTHYMDFHPGGCEELMRGAGKDCTDLFDEVHRWVNYESMLKKCIVGKLKPSVDNLSSGAFDLNQKLRQDLAGTFRPPKLKTTDSSEIRNISFDWHESPGTVEISIFTKVSGNRLTKGHVIVDNDGKSLDVFVYTPSKARNRSLHRLRVKLRDNVERKSTVNVSSSSGKVTLFFKKIVRDHWGTIGDAKLESPCVDKPEQCFRTATLEKVTGVTHDMKVFEFVLPPGCFLAPPLGHHVFLKTDVLGMSVVKAYTPILENVNDMESDARLLCGSKLHLMIKIYPDGALTPSLDNLKPGQRIEVSNHDGNFEPESFWAAENIAFIAAGSGISPMIRLLAELFAGKEDLGKKKNSIRLLACNKTEADIPWADVIEEWTEAYDNFSVKHVLSRPDADWQGPKGRINEEILKGFLVEWDEANDRSVLICVCGSSAFNDVVRKMLLNIGFKAGELFLFDG</sequence>
<dbReference type="Gene3D" id="2.40.30.10">
    <property type="entry name" value="Translation factors"/>
    <property type="match status" value="1"/>
</dbReference>
<dbReference type="PROSITE" id="PS51384">
    <property type="entry name" value="FAD_FR"/>
    <property type="match status" value="1"/>
</dbReference>
<dbReference type="SMART" id="SM01117">
    <property type="entry name" value="Cyt-b5"/>
    <property type="match status" value="1"/>
</dbReference>
<dbReference type="EMBL" id="CAJPEX010002157">
    <property type="protein sequence ID" value="CAG0920563.1"/>
    <property type="molecule type" value="Genomic_DNA"/>
</dbReference>
<dbReference type="CDD" id="cd06183">
    <property type="entry name" value="cyt_b5_reduct_like"/>
    <property type="match status" value="1"/>
</dbReference>
<evidence type="ECO:0008006" key="10">
    <source>
        <dbReference type="Google" id="ProtNLM"/>
    </source>
</evidence>
<feature type="domain" description="Cytochrome b5 heme-binding" evidence="6">
    <location>
        <begin position="72"/>
        <end position="148"/>
    </location>
</feature>
<dbReference type="InterPro" id="IPR001199">
    <property type="entry name" value="Cyt_B5-like_heme/steroid-bd"/>
</dbReference>
<organism evidence="8">
    <name type="scientific">Notodromas monacha</name>
    <dbReference type="NCBI Taxonomy" id="399045"/>
    <lineage>
        <taxon>Eukaryota</taxon>
        <taxon>Metazoa</taxon>
        <taxon>Ecdysozoa</taxon>
        <taxon>Arthropoda</taxon>
        <taxon>Crustacea</taxon>
        <taxon>Oligostraca</taxon>
        <taxon>Ostracoda</taxon>
        <taxon>Podocopa</taxon>
        <taxon>Podocopida</taxon>
        <taxon>Cypridocopina</taxon>
        <taxon>Cypridoidea</taxon>
        <taxon>Cyprididae</taxon>
        <taxon>Notodromas</taxon>
    </lineage>
</organism>
<keyword evidence="9" id="KW-1185">Reference proteome</keyword>
<dbReference type="GO" id="GO:0020037">
    <property type="term" value="F:heme binding"/>
    <property type="evidence" value="ECO:0007669"/>
    <property type="project" value="InterPro"/>
</dbReference>
<evidence type="ECO:0000313" key="9">
    <source>
        <dbReference type="Proteomes" id="UP000678499"/>
    </source>
</evidence>
<dbReference type="InterPro" id="IPR051872">
    <property type="entry name" value="Cytochrome_b5/Flavoprotein_Rdt"/>
</dbReference>
<dbReference type="InterPro" id="IPR008978">
    <property type="entry name" value="HSP20-like_chaperone"/>
</dbReference>
<dbReference type="InterPro" id="IPR018506">
    <property type="entry name" value="Cyt_B5_heme-BS"/>
</dbReference>
<dbReference type="SUPFAM" id="SSF55856">
    <property type="entry name" value="Cytochrome b5-like heme/steroid binding domain"/>
    <property type="match status" value="1"/>
</dbReference>
<dbReference type="InterPro" id="IPR017938">
    <property type="entry name" value="Riboflavin_synthase-like_b-brl"/>
</dbReference>
<evidence type="ECO:0000256" key="5">
    <source>
        <dbReference type="ARBA" id="ARBA00023004"/>
    </source>
</evidence>
<accession>A0A7R9GFC7</accession>
<dbReference type="Pfam" id="PF00175">
    <property type="entry name" value="NAD_binding_1"/>
    <property type="match status" value="1"/>
</dbReference>
<evidence type="ECO:0000256" key="2">
    <source>
        <dbReference type="ARBA" id="ARBA00022617"/>
    </source>
</evidence>
<dbReference type="SUPFAM" id="SSF52343">
    <property type="entry name" value="Ferredoxin reductase-like, C-terminal NADP-linked domain"/>
    <property type="match status" value="1"/>
</dbReference>
<dbReference type="InterPro" id="IPR017927">
    <property type="entry name" value="FAD-bd_FR_type"/>
</dbReference>
<protein>
    <recommendedName>
        <fullName evidence="10">Cytochrome-b5 reductase</fullName>
    </recommendedName>
</protein>
<evidence type="ECO:0000313" key="8">
    <source>
        <dbReference type="EMBL" id="CAD7280411.1"/>
    </source>
</evidence>
<dbReference type="InterPro" id="IPR008333">
    <property type="entry name" value="Cbr1-like_FAD-bd_dom"/>
</dbReference>
<proteinExistence type="inferred from homology"/>
<dbReference type="Gene3D" id="3.40.50.80">
    <property type="entry name" value="Nucleotide-binding domain of ferredoxin-NADP reductase (FNR) module"/>
    <property type="match status" value="1"/>
</dbReference>
<dbReference type="GO" id="GO:0046872">
    <property type="term" value="F:metal ion binding"/>
    <property type="evidence" value="ECO:0007669"/>
    <property type="project" value="UniProtKB-KW"/>
</dbReference>
<dbReference type="AlphaFoldDB" id="A0A7R9GFC7"/>
<dbReference type="InterPro" id="IPR039261">
    <property type="entry name" value="FNR_nucleotide-bd"/>
</dbReference>
<dbReference type="SUPFAM" id="SSF49764">
    <property type="entry name" value="HSP20-like chaperones"/>
    <property type="match status" value="1"/>
</dbReference>
<dbReference type="PRINTS" id="PR00363">
    <property type="entry name" value="CYTOCHROMEB5"/>
</dbReference>
<name>A0A7R9GFC7_9CRUS</name>
<dbReference type="Pfam" id="PF00173">
    <property type="entry name" value="Cyt-b5"/>
    <property type="match status" value="1"/>
</dbReference>
<dbReference type="GO" id="GO:0006801">
    <property type="term" value="P:superoxide metabolic process"/>
    <property type="evidence" value="ECO:0007669"/>
    <property type="project" value="TreeGrafter"/>
</dbReference>
<keyword evidence="4" id="KW-0560">Oxidoreductase</keyword>
<evidence type="ECO:0000256" key="3">
    <source>
        <dbReference type="ARBA" id="ARBA00022723"/>
    </source>
</evidence>
<dbReference type="PROSITE" id="PS50255">
    <property type="entry name" value="CYTOCHROME_B5_2"/>
    <property type="match status" value="1"/>
</dbReference>
<dbReference type="PANTHER" id="PTHR46237">
    <property type="entry name" value="CYTOCHROME B5 REDUCTASE 4 FAMILY MEMBER"/>
    <property type="match status" value="1"/>
</dbReference>
<dbReference type="GO" id="GO:0005783">
    <property type="term" value="C:endoplasmic reticulum"/>
    <property type="evidence" value="ECO:0007669"/>
    <property type="project" value="TreeGrafter"/>
</dbReference>
<keyword evidence="3" id="KW-0479">Metal-binding</keyword>
<evidence type="ECO:0000256" key="4">
    <source>
        <dbReference type="ARBA" id="ARBA00023002"/>
    </source>
</evidence>
<evidence type="ECO:0000259" key="6">
    <source>
        <dbReference type="PROSITE" id="PS50255"/>
    </source>
</evidence>
<dbReference type="EMBL" id="OA884194">
    <property type="protein sequence ID" value="CAD7280411.1"/>
    <property type="molecule type" value="Genomic_DNA"/>
</dbReference>
<dbReference type="PANTHER" id="PTHR46237:SF1">
    <property type="entry name" value="CYTOCHROME B5 REDUCTASE 4"/>
    <property type="match status" value="1"/>
</dbReference>
<dbReference type="SUPFAM" id="SSF63380">
    <property type="entry name" value="Riboflavin synthase domain-like"/>
    <property type="match status" value="1"/>
</dbReference>
<dbReference type="InterPro" id="IPR036400">
    <property type="entry name" value="Cyt_B5-like_heme/steroid_sf"/>
</dbReference>
<evidence type="ECO:0000256" key="1">
    <source>
        <dbReference type="ARBA" id="ARBA00006105"/>
    </source>
</evidence>
<evidence type="ECO:0000259" key="7">
    <source>
        <dbReference type="PROSITE" id="PS51384"/>
    </source>
</evidence>
<keyword evidence="2" id="KW-0349">Heme</keyword>
<dbReference type="PRINTS" id="PR00406">
    <property type="entry name" value="CYTB5RDTASE"/>
</dbReference>
<keyword evidence="5" id="KW-0408">Iron</keyword>